<dbReference type="EnsemblPlants" id="Pp3c25_10050V3.3">
    <property type="protein sequence ID" value="Pp3c25_10050V3.3"/>
    <property type="gene ID" value="Pp3c25_10050"/>
</dbReference>
<dbReference type="Pfam" id="PF03161">
    <property type="entry name" value="LAGLIDADG_2"/>
    <property type="match status" value="1"/>
</dbReference>
<keyword evidence="8" id="KW-1185">Reference proteome</keyword>
<dbReference type="InterPro" id="IPR004860">
    <property type="entry name" value="LAGLIDADG_dom"/>
</dbReference>
<keyword evidence="1" id="KW-0677">Repeat</keyword>
<dbReference type="GO" id="GO:0048564">
    <property type="term" value="P:photosystem I assembly"/>
    <property type="evidence" value="ECO:0000318"/>
    <property type="project" value="GO_Central"/>
</dbReference>
<evidence type="ECO:0000256" key="1">
    <source>
        <dbReference type="ARBA" id="ARBA00022737"/>
    </source>
</evidence>
<dbReference type="OrthoDB" id="2020589at2759"/>
<accession>A0A2K1IEE7</accession>
<dbReference type="Proteomes" id="UP000006727">
    <property type="component" value="Chromosome 25"/>
</dbReference>
<dbReference type="Gene3D" id="3.10.28.10">
    <property type="entry name" value="Homing endonucleases"/>
    <property type="match status" value="2"/>
</dbReference>
<dbReference type="PANTHER" id="PTHR47539">
    <property type="entry name" value="PENTATRICOPEPTIDE REPEAT-CONTAINING PROTEIN OTP51, CHLOROPLASTIC"/>
    <property type="match status" value="1"/>
</dbReference>
<sequence>MTKLLLSRPHWVWAFPSPSTRNFSSGPSAAALNCSSTRAMAARGRLSFHVKQQLVWFSHLSSKDSTLGRVGQVFAATSCSGQLGLGISIIRWVNGVARGVGGQAEWQHQQQQLRFLSTREGFTGLSSAERRRNSFMCSSSGERDDNSYAGTAETFRGRGRGRGRGGGGRGRGSFRPFSDRPLKEIDNGDGQKSFYSSDGGERGNSHSSSSGRNVGNPRGRGRGRGRGRDRGGFEAAWGGRVASRPSFNGSSEEFGVDDLEKRLYFSDGGEREQFGSSSDEKYRESFRGTGRGRGRGEIGNGASKDRYHSSGGQGDRESFRGRGTRGRGGRGPSFDDRLRKGASRSPSPFYRDSNSNSGTVERWKPAQGTREEKGSYSSSRGCRGSRGRAGSFRGGRPSSQFGDNIFGEDDRIPDSRLNALKSPRLRQLFEGEEKWQRKVREKKAKTGFLQDNELGPDDDPEERGRGYQDVNEDGQDESEEGAKDVEDWRPKKIGWLCREIPALRPTAIVTLLNSQRAWIKAVDTKEVIETLMRRGEILRAHRVLKWTMQQPWYENDFDLNTKMANMLGTNGKLTRMRELFDIIIATGQIPDISTYVILVKAYIADESGESLEQAFAMYNQMEQLGGYQQPAALAYALFQAFTDRKGGAHLRNLHKADALLESMRKKGDVWCMGLPSNQWSGIFTGLIHMHSIQGNVERVHELVAAMKDAAFPLSRDCYSALIRVCAKDRNTTEAERVFEDLLAAGHEPDWRAYAALIETYGSAGLPEKVQSTFNEMVEKGIQITVNVHQAVIEAMVKAESKEGALSALEKAEENFSAVLHNSYNLLMEWYKSKDMLLEVQEIFNRMKGKKCRPNLQAYNNLIDSHILRGQLDEAEAIFEDMKKLEGFHPNLKTFCLMIEAFFRAERYEKVKDCYTYLTARKMMPPEEIMVKVAGVLGKTNVADQANGKVKRKLVSEQREILVGVLLGGAKITSHDNNRTYEVGFELTDATEAGPVLIDHLYDIFADWAQQAPRTEVNDDSRKTYRFSTVSHGSLRFYAHQYRPEGLPVIPRLIHRWLNPLSLAYWYMYGGEKCKETGGIVLNACQYTSKELTLVVKALKARTVDCVIRRRKAGNVICFKDESAVWIWKLMEPHILEGLKESLRPETPVRMNGNIVKNEPEANDGELVLKTTDEADLGIESNDTETDIDVPLKVGS</sequence>
<evidence type="ECO:0000256" key="2">
    <source>
        <dbReference type="PROSITE-ProRule" id="PRU00708"/>
    </source>
</evidence>
<dbReference type="PANTHER" id="PTHR47539:SF1">
    <property type="entry name" value="PENTATRICOPEPTIDE REPEAT-CONTAINING PROTEIN OTP51, CHLOROPLASTIC"/>
    <property type="match status" value="1"/>
</dbReference>
<feature type="repeat" description="PPR" evidence="2">
    <location>
        <begin position="714"/>
        <end position="748"/>
    </location>
</feature>
<feature type="compositionally biased region" description="Basic and acidic residues" evidence="3">
    <location>
        <begin position="361"/>
        <end position="374"/>
    </location>
</feature>
<dbReference type="GeneID" id="112277273"/>
<feature type="region of interest" description="Disordered" evidence="3">
    <location>
        <begin position="267"/>
        <end position="418"/>
    </location>
</feature>
<dbReference type="AlphaFoldDB" id="A0A2K1IEE7"/>
<dbReference type="Gramene" id="Pp3c25_10050V3.1">
    <property type="protein sequence ID" value="Pp3c25_10050V3.1"/>
    <property type="gene ID" value="Pp3c25_10050"/>
</dbReference>
<reference evidence="7" key="3">
    <citation type="submission" date="2020-12" db="UniProtKB">
        <authorList>
            <consortium name="EnsemblPlants"/>
        </authorList>
    </citation>
    <scope>IDENTIFICATION</scope>
</reference>
<dbReference type="InterPro" id="IPR027434">
    <property type="entry name" value="Homing_endonucl"/>
</dbReference>
<dbReference type="Pfam" id="PF13041">
    <property type="entry name" value="PPR_2"/>
    <property type="match status" value="1"/>
</dbReference>
<organism evidence="6">
    <name type="scientific">Physcomitrium patens</name>
    <name type="common">Spreading-leaved earth moss</name>
    <name type="synonym">Physcomitrella patens</name>
    <dbReference type="NCBI Taxonomy" id="3218"/>
    <lineage>
        <taxon>Eukaryota</taxon>
        <taxon>Viridiplantae</taxon>
        <taxon>Streptophyta</taxon>
        <taxon>Embryophyta</taxon>
        <taxon>Bryophyta</taxon>
        <taxon>Bryophytina</taxon>
        <taxon>Bryopsida</taxon>
        <taxon>Funariidae</taxon>
        <taxon>Funariales</taxon>
        <taxon>Funariaceae</taxon>
        <taxon>Physcomitrium</taxon>
    </lineage>
</organism>
<dbReference type="RefSeq" id="XP_024365174.1">
    <property type="nucleotide sequence ID" value="XM_024509406.2"/>
</dbReference>
<dbReference type="FunCoup" id="A0A2K1IEE7">
    <property type="interactions" value="1757"/>
</dbReference>
<feature type="compositionally biased region" description="Basic and acidic residues" evidence="3">
    <location>
        <begin position="177"/>
        <end position="186"/>
    </location>
</feature>
<dbReference type="GO" id="GO:0000373">
    <property type="term" value="P:Group II intron splicing"/>
    <property type="evidence" value="ECO:0000318"/>
    <property type="project" value="GO_Central"/>
</dbReference>
<feature type="compositionally biased region" description="Low complexity" evidence="3">
    <location>
        <begin position="205"/>
        <end position="217"/>
    </location>
</feature>
<evidence type="ECO:0000313" key="7">
    <source>
        <dbReference type="EnsemblPlants" id="Pp3c25_10050V3.1"/>
    </source>
</evidence>
<feature type="domain" description="Homing endonuclease LAGLIDADG" evidence="4">
    <location>
        <begin position="958"/>
        <end position="1123"/>
    </location>
</feature>
<protein>
    <recommendedName>
        <fullName evidence="9">Homing endonuclease LAGLIDADG domain-containing protein</fullName>
    </recommendedName>
</protein>
<name>A0A2K1IEE7_PHYPA</name>
<evidence type="ECO:0000259" key="4">
    <source>
        <dbReference type="Pfam" id="PF03161"/>
    </source>
</evidence>
<feature type="compositionally biased region" description="Acidic residues" evidence="3">
    <location>
        <begin position="470"/>
        <end position="479"/>
    </location>
</feature>
<feature type="region of interest" description="Disordered" evidence="3">
    <location>
        <begin position="133"/>
        <end position="255"/>
    </location>
</feature>
<dbReference type="GO" id="GO:0004519">
    <property type="term" value="F:endonuclease activity"/>
    <property type="evidence" value="ECO:0007669"/>
    <property type="project" value="InterPro"/>
</dbReference>
<dbReference type="EnsemblPlants" id="Pp3c25_10050V3.1">
    <property type="protein sequence ID" value="Pp3c25_10050V3.1"/>
    <property type="gene ID" value="Pp3c25_10050"/>
</dbReference>
<dbReference type="NCBIfam" id="TIGR00756">
    <property type="entry name" value="PPR"/>
    <property type="match status" value="3"/>
</dbReference>
<dbReference type="PROSITE" id="PS51375">
    <property type="entry name" value="PPR"/>
    <property type="match status" value="3"/>
</dbReference>
<proteinExistence type="predicted"/>
<feature type="compositionally biased region" description="Low complexity" evidence="3">
    <location>
        <begin position="375"/>
        <end position="399"/>
    </location>
</feature>
<dbReference type="GO" id="GO:0045292">
    <property type="term" value="P:mRNA cis splicing, via spliceosome"/>
    <property type="evidence" value="ECO:0000318"/>
    <property type="project" value="GO_Central"/>
</dbReference>
<dbReference type="KEGG" id="ppp:112277273"/>
<reference evidence="6 8" key="2">
    <citation type="journal article" date="2018" name="Plant J.">
        <title>The Physcomitrella patens chromosome-scale assembly reveals moss genome structure and evolution.</title>
        <authorList>
            <person name="Lang D."/>
            <person name="Ullrich K.K."/>
            <person name="Murat F."/>
            <person name="Fuchs J."/>
            <person name="Jenkins J."/>
            <person name="Haas F.B."/>
            <person name="Piednoel M."/>
            <person name="Gundlach H."/>
            <person name="Van Bel M."/>
            <person name="Meyberg R."/>
            <person name="Vives C."/>
            <person name="Morata J."/>
            <person name="Symeonidi A."/>
            <person name="Hiss M."/>
            <person name="Muchero W."/>
            <person name="Kamisugi Y."/>
            <person name="Saleh O."/>
            <person name="Blanc G."/>
            <person name="Decker E.L."/>
            <person name="van Gessel N."/>
            <person name="Grimwood J."/>
            <person name="Hayes R.D."/>
            <person name="Graham S.W."/>
            <person name="Gunter L.E."/>
            <person name="McDaniel S.F."/>
            <person name="Hoernstein S.N.W."/>
            <person name="Larsson A."/>
            <person name="Li F.W."/>
            <person name="Perroud P.F."/>
            <person name="Phillips J."/>
            <person name="Ranjan P."/>
            <person name="Rokshar D.S."/>
            <person name="Rothfels C.J."/>
            <person name="Schneider L."/>
            <person name="Shu S."/>
            <person name="Stevenson D.W."/>
            <person name="Thummler F."/>
            <person name="Tillich M."/>
            <person name="Villarreal Aguilar J.C."/>
            <person name="Widiez T."/>
            <person name="Wong G.K."/>
            <person name="Wymore A."/>
            <person name="Zhang Y."/>
            <person name="Zimmer A.D."/>
            <person name="Quatrano R.S."/>
            <person name="Mayer K.F.X."/>
            <person name="Goodstein D."/>
            <person name="Casacuberta J.M."/>
            <person name="Vandepoele K."/>
            <person name="Reski R."/>
            <person name="Cuming A.C."/>
            <person name="Tuskan G.A."/>
            <person name="Maumus F."/>
            <person name="Salse J."/>
            <person name="Schmutz J."/>
            <person name="Rensing S.A."/>
        </authorList>
    </citation>
    <scope>NUCLEOTIDE SEQUENCE [LARGE SCALE GENOMIC DNA]</scope>
    <source>
        <strain evidence="7 8">cv. Gransden 2004</strain>
    </source>
</reference>
<feature type="repeat" description="PPR" evidence="2">
    <location>
        <begin position="749"/>
        <end position="783"/>
    </location>
</feature>
<feature type="domain" description="PROP1-like PPR" evidence="5">
    <location>
        <begin position="692"/>
        <end position="833"/>
    </location>
</feature>
<reference evidence="6 8" key="1">
    <citation type="journal article" date="2008" name="Science">
        <title>The Physcomitrella genome reveals evolutionary insights into the conquest of land by plants.</title>
        <authorList>
            <person name="Rensing S."/>
            <person name="Lang D."/>
            <person name="Zimmer A."/>
            <person name="Terry A."/>
            <person name="Salamov A."/>
            <person name="Shapiro H."/>
            <person name="Nishiyama T."/>
            <person name="Perroud P.-F."/>
            <person name="Lindquist E."/>
            <person name="Kamisugi Y."/>
            <person name="Tanahashi T."/>
            <person name="Sakakibara K."/>
            <person name="Fujita T."/>
            <person name="Oishi K."/>
            <person name="Shin-I T."/>
            <person name="Kuroki Y."/>
            <person name="Toyoda A."/>
            <person name="Suzuki Y."/>
            <person name="Hashimoto A."/>
            <person name="Yamaguchi K."/>
            <person name="Sugano A."/>
            <person name="Kohara Y."/>
            <person name="Fujiyama A."/>
            <person name="Anterola A."/>
            <person name="Aoki S."/>
            <person name="Ashton N."/>
            <person name="Barbazuk W.B."/>
            <person name="Barker E."/>
            <person name="Bennetzen J."/>
            <person name="Bezanilla M."/>
            <person name="Blankenship R."/>
            <person name="Cho S.H."/>
            <person name="Dutcher S."/>
            <person name="Estelle M."/>
            <person name="Fawcett J.A."/>
            <person name="Gundlach H."/>
            <person name="Hanada K."/>
            <person name="Heyl A."/>
            <person name="Hicks K.A."/>
            <person name="Hugh J."/>
            <person name="Lohr M."/>
            <person name="Mayer K."/>
            <person name="Melkozernov A."/>
            <person name="Murata T."/>
            <person name="Nelson D."/>
            <person name="Pils B."/>
            <person name="Prigge M."/>
            <person name="Reiss B."/>
            <person name="Renner T."/>
            <person name="Rombauts S."/>
            <person name="Rushton P."/>
            <person name="Sanderfoot A."/>
            <person name="Schween G."/>
            <person name="Shiu S.-H."/>
            <person name="Stueber K."/>
            <person name="Theodoulou F.L."/>
            <person name="Tu H."/>
            <person name="Van de Peer Y."/>
            <person name="Verrier P.J."/>
            <person name="Waters E."/>
            <person name="Wood A."/>
            <person name="Yang L."/>
            <person name="Cove D."/>
            <person name="Cuming A."/>
            <person name="Hasebe M."/>
            <person name="Lucas S."/>
            <person name="Mishler D.B."/>
            <person name="Reski R."/>
            <person name="Grigoriev I."/>
            <person name="Quatrano R.S."/>
            <person name="Boore J.L."/>
        </authorList>
    </citation>
    <scope>NUCLEOTIDE SEQUENCE [LARGE SCALE GENOMIC DNA]</scope>
    <source>
        <strain evidence="7 8">cv. Gransden 2004</strain>
    </source>
</reference>
<feature type="compositionally biased region" description="Basic and acidic residues" evidence="3">
    <location>
        <begin position="267"/>
        <end position="286"/>
    </location>
</feature>
<dbReference type="OMA" id="EQHGPRS"/>
<dbReference type="InterPro" id="IPR002885">
    <property type="entry name" value="PPR_rpt"/>
</dbReference>
<dbReference type="STRING" id="3218.A0A2K1IEE7"/>
<evidence type="ECO:0000313" key="6">
    <source>
        <dbReference type="EMBL" id="PNR27646.1"/>
    </source>
</evidence>
<gene>
    <name evidence="7" type="primary">LOC112277273</name>
    <name evidence="6" type="ORF">PHYPA_029798</name>
</gene>
<evidence type="ECO:0008006" key="9">
    <source>
        <dbReference type="Google" id="ProtNLM"/>
    </source>
</evidence>
<feature type="repeat" description="PPR" evidence="2">
    <location>
        <begin position="854"/>
        <end position="884"/>
    </location>
</feature>
<evidence type="ECO:0000313" key="8">
    <source>
        <dbReference type="Proteomes" id="UP000006727"/>
    </source>
</evidence>
<dbReference type="PaxDb" id="3218-PP1S168_101V6.1"/>
<feature type="compositionally biased region" description="Basic and acidic residues" evidence="3">
    <location>
        <begin position="303"/>
        <end position="320"/>
    </location>
</feature>
<evidence type="ECO:0000259" key="5">
    <source>
        <dbReference type="Pfam" id="PF17177"/>
    </source>
</evidence>
<dbReference type="SUPFAM" id="SSF55608">
    <property type="entry name" value="Homing endonucleases"/>
    <property type="match status" value="1"/>
</dbReference>
<evidence type="ECO:0000256" key="3">
    <source>
        <dbReference type="SAM" id="MobiDB-lite"/>
    </source>
</evidence>
<feature type="region of interest" description="Disordered" evidence="3">
    <location>
        <begin position="440"/>
        <end position="484"/>
    </location>
</feature>
<dbReference type="Gramene" id="Pp3c25_10050V3.3">
    <property type="protein sequence ID" value="Pp3c25_10050V3.3"/>
    <property type="gene ID" value="Pp3c25_10050"/>
</dbReference>
<dbReference type="InterPro" id="IPR033443">
    <property type="entry name" value="PROP1-like_PPR_dom"/>
</dbReference>
<dbReference type="InterPro" id="IPR052500">
    <property type="entry name" value="Chloro/Mito_RNA_Process"/>
</dbReference>
<dbReference type="InterPro" id="IPR011990">
    <property type="entry name" value="TPR-like_helical_dom_sf"/>
</dbReference>
<dbReference type="EMBL" id="ABEU02000025">
    <property type="protein sequence ID" value="PNR27646.1"/>
    <property type="molecule type" value="Genomic_DNA"/>
</dbReference>
<dbReference type="Pfam" id="PF17177">
    <property type="entry name" value="PPR_long"/>
    <property type="match status" value="1"/>
</dbReference>
<dbReference type="Gene3D" id="1.25.40.10">
    <property type="entry name" value="Tetratricopeptide repeat domain"/>
    <property type="match status" value="3"/>
</dbReference>